<dbReference type="Pfam" id="PF02470">
    <property type="entry name" value="MlaD"/>
    <property type="match status" value="1"/>
</dbReference>
<sequence>MISRFTRRQIVAFLIVSILGVGVMAGQYIRLPQQLGWGRYELGVELPGSGGLYPKAAVTYRGQEVGTVRSLSLRDGGVVAYLSIDDDVTIPRKVSVEVRSASAIGEQYVDFVPSRGADATAAWGEGDIVPAERATVPVTTANLLESVNATLQSVPQDSLRTTVDEAGTAFSGRGDDLGRLLDSGMELQAAAGDDLAATTGLLESLQQVLGTQKQVEGQIRSYAGDLDKVSGTLAEHDKELSGVITHGAPAAQQVDALARDLRLPLPQLLTDLSLTAPVLKTYLPGIRHLLIVLPGAIEAHYSNGPADRLDDELPEANLSFKTGVNSPPVCTTGFADAGKHRSPKDTSPAPLRDGYCKVPHDDQRVVRGARNNPCPNDPNRYSATAAGCGLVFQRRAEPVAGEGAASYDPESGQLLAPSGDFFLVDDLAAGLVPASWQELLTQLAGAP</sequence>
<reference evidence="4 5" key="1">
    <citation type="submission" date="2020-07" db="EMBL/GenBank/DDBJ databases">
        <title>Sequencing the genomes of 1000 actinobacteria strains.</title>
        <authorList>
            <person name="Klenk H.-P."/>
        </authorList>
    </citation>
    <scope>NUCLEOTIDE SEQUENCE [LARGE SCALE GENOMIC DNA]</scope>
    <source>
        <strain evidence="4 5">DSM 26487</strain>
    </source>
</reference>
<dbReference type="InterPro" id="IPR024516">
    <property type="entry name" value="Mce_C"/>
</dbReference>
<proteinExistence type="predicted"/>
<feature type="domain" description="Mammalian cell entry C-terminal" evidence="3">
    <location>
        <begin position="125"/>
        <end position="290"/>
    </location>
</feature>
<evidence type="ECO:0000256" key="1">
    <source>
        <dbReference type="SAM" id="MobiDB-lite"/>
    </source>
</evidence>
<dbReference type="RefSeq" id="WP_179656224.1">
    <property type="nucleotide sequence ID" value="NZ_JACBZR010000001.1"/>
</dbReference>
<evidence type="ECO:0000313" key="5">
    <source>
        <dbReference type="Proteomes" id="UP000564496"/>
    </source>
</evidence>
<evidence type="ECO:0000313" key="4">
    <source>
        <dbReference type="EMBL" id="NYI75506.1"/>
    </source>
</evidence>
<dbReference type="GO" id="GO:0005576">
    <property type="term" value="C:extracellular region"/>
    <property type="evidence" value="ECO:0007669"/>
    <property type="project" value="TreeGrafter"/>
</dbReference>
<dbReference type="AlphaFoldDB" id="A0A7Z0DH59"/>
<comment type="caution">
    <text evidence="4">The sequence shown here is derived from an EMBL/GenBank/DDBJ whole genome shotgun (WGS) entry which is preliminary data.</text>
</comment>
<name>A0A7Z0DH59_9ACTN</name>
<feature type="region of interest" description="Disordered" evidence="1">
    <location>
        <begin position="333"/>
        <end position="355"/>
    </location>
</feature>
<protein>
    <submittedName>
        <fullName evidence="4">Phospholipid/cholesterol/gamma-HCH transport system substrate-binding protein</fullName>
    </submittedName>
</protein>
<dbReference type="NCBIfam" id="TIGR00996">
    <property type="entry name" value="Mtu_fam_mce"/>
    <property type="match status" value="1"/>
</dbReference>
<dbReference type="PANTHER" id="PTHR33371">
    <property type="entry name" value="INTERMEMBRANE PHOSPHOLIPID TRANSPORT SYSTEM BINDING PROTEIN MLAD-RELATED"/>
    <property type="match status" value="1"/>
</dbReference>
<dbReference type="InterPro" id="IPR003399">
    <property type="entry name" value="Mce/MlaD"/>
</dbReference>
<evidence type="ECO:0000259" key="3">
    <source>
        <dbReference type="Pfam" id="PF11887"/>
    </source>
</evidence>
<gene>
    <name evidence="4" type="ORF">BJ988_000154</name>
</gene>
<dbReference type="InterPro" id="IPR005693">
    <property type="entry name" value="Mce"/>
</dbReference>
<dbReference type="Proteomes" id="UP000564496">
    <property type="component" value="Unassembled WGS sequence"/>
</dbReference>
<evidence type="ECO:0000259" key="2">
    <source>
        <dbReference type="Pfam" id="PF02470"/>
    </source>
</evidence>
<organism evidence="4 5">
    <name type="scientific">Nocardioides panzhihuensis</name>
    <dbReference type="NCBI Taxonomy" id="860243"/>
    <lineage>
        <taxon>Bacteria</taxon>
        <taxon>Bacillati</taxon>
        <taxon>Actinomycetota</taxon>
        <taxon>Actinomycetes</taxon>
        <taxon>Propionibacteriales</taxon>
        <taxon>Nocardioidaceae</taxon>
        <taxon>Nocardioides</taxon>
    </lineage>
</organism>
<dbReference type="PANTHER" id="PTHR33371:SF16">
    <property type="entry name" value="MCE-FAMILY PROTEIN MCE3F"/>
    <property type="match status" value="1"/>
</dbReference>
<feature type="domain" description="Mce/MlaD" evidence="2">
    <location>
        <begin position="40"/>
        <end position="113"/>
    </location>
</feature>
<dbReference type="EMBL" id="JACBZR010000001">
    <property type="protein sequence ID" value="NYI75506.1"/>
    <property type="molecule type" value="Genomic_DNA"/>
</dbReference>
<accession>A0A7Z0DH59</accession>
<dbReference type="InterPro" id="IPR052336">
    <property type="entry name" value="MlaD_Phospholipid_Transporter"/>
</dbReference>
<keyword evidence="5" id="KW-1185">Reference proteome</keyword>
<dbReference type="Pfam" id="PF11887">
    <property type="entry name" value="Mce4_CUP1"/>
    <property type="match status" value="1"/>
</dbReference>